<dbReference type="AlphaFoldDB" id="A0A9D1FF05"/>
<dbReference type="Pfam" id="PF01381">
    <property type="entry name" value="HTH_3"/>
    <property type="match status" value="1"/>
</dbReference>
<keyword evidence="1" id="KW-0472">Membrane</keyword>
<dbReference type="SUPFAM" id="SSF47413">
    <property type="entry name" value="lambda repressor-like DNA-binding domains"/>
    <property type="match status" value="1"/>
</dbReference>
<gene>
    <name evidence="3" type="ORF">IAC18_08625</name>
</gene>
<organism evidence="3 4">
    <name type="scientific">Candidatus Scatomorpha merdipullorum</name>
    <dbReference type="NCBI Taxonomy" id="2840927"/>
    <lineage>
        <taxon>Bacteria</taxon>
        <taxon>Bacillati</taxon>
        <taxon>Bacillota</taxon>
        <taxon>Clostridia</taxon>
        <taxon>Eubacteriales</taxon>
        <taxon>Candidatus Scatomorpha</taxon>
    </lineage>
</organism>
<evidence type="ECO:0000313" key="3">
    <source>
        <dbReference type="EMBL" id="HIS67618.1"/>
    </source>
</evidence>
<evidence type="ECO:0000313" key="4">
    <source>
        <dbReference type="Proteomes" id="UP000824001"/>
    </source>
</evidence>
<feature type="transmembrane region" description="Helical" evidence="1">
    <location>
        <begin position="50"/>
        <end position="71"/>
    </location>
</feature>
<dbReference type="InterPro" id="IPR010982">
    <property type="entry name" value="Lambda_DNA-bd_dom_sf"/>
</dbReference>
<keyword evidence="1" id="KW-0812">Transmembrane</keyword>
<evidence type="ECO:0000259" key="2">
    <source>
        <dbReference type="PROSITE" id="PS50943"/>
    </source>
</evidence>
<proteinExistence type="predicted"/>
<comment type="caution">
    <text evidence="3">The sequence shown here is derived from an EMBL/GenBank/DDBJ whole genome shotgun (WGS) entry which is preliminary data.</text>
</comment>
<protein>
    <submittedName>
        <fullName evidence="3">Helix-turn-helix transcriptional regulator</fullName>
    </submittedName>
</protein>
<name>A0A9D1FF05_9FIRM</name>
<keyword evidence="1" id="KW-1133">Transmembrane helix</keyword>
<dbReference type="GO" id="GO:0003677">
    <property type="term" value="F:DNA binding"/>
    <property type="evidence" value="ECO:0007669"/>
    <property type="project" value="InterPro"/>
</dbReference>
<dbReference type="PROSITE" id="PS50943">
    <property type="entry name" value="HTH_CROC1"/>
    <property type="match status" value="1"/>
</dbReference>
<feature type="non-terminal residue" evidence="3">
    <location>
        <position position="1"/>
    </location>
</feature>
<sequence>TVSKWERGAASPELGKLRAMAELFGVSLDELAGGGEARSAPEAGPKPGRLGVALCLAGALGLLGIGGVLLFSPGRAAALDAASAVTLSGSGIALALCAAVMGIGLWLTLRKK</sequence>
<reference evidence="3" key="1">
    <citation type="submission" date="2020-10" db="EMBL/GenBank/DDBJ databases">
        <authorList>
            <person name="Gilroy R."/>
        </authorList>
    </citation>
    <scope>NUCLEOTIDE SEQUENCE</scope>
    <source>
        <strain evidence="3">ChiHjej10B9-9673</strain>
    </source>
</reference>
<accession>A0A9D1FF05</accession>
<dbReference type="Gene3D" id="1.10.260.40">
    <property type="entry name" value="lambda repressor-like DNA-binding domains"/>
    <property type="match status" value="1"/>
</dbReference>
<dbReference type="CDD" id="cd00093">
    <property type="entry name" value="HTH_XRE"/>
    <property type="match status" value="1"/>
</dbReference>
<feature type="transmembrane region" description="Helical" evidence="1">
    <location>
        <begin position="91"/>
        <end position="109"/>
    </location>
</feature>
<evidence type="ECO:0000256" key="1">
    <source>
        <dbReference type="SAM" id="Phobius"/>
    </source>
</evidence>
<feature type="domain" description="HTH cro/C1-type" evidence="2">
    <location>
        <begin position="1"/>
        <end position="31"/>
    </location>
</feature>
<dbReference type="Proteomes" id="UP000824001">
    <property type="component" value="Unassembled WGS sequence"/>
</dbReference>
<dbReference type="EMBL" id="DVJK01000245">
    <property type="protein sequence ID" value="HIS67618.1"/>
    <property type="molecule type" value="Genomic_DNA"/>
</dbReference>
<dbReference type="InterPro" id="IPR001387">
    <property type="entry name" value="Cro/C1-type_HTH"/>
</dbReference>
<reference evidence="3" key="2">
    <citation type="journal article" date="2021" name="PeerJ">
        <title>Extensive microbial diversity within the chicken gut microbiome revealed by metagenomics and culture.</title>
        <authorList>
            <person name="Gilroy R."/>
            <person name="Ravi A."/>
            <person name="Getino M."/>
            <person name="Pursley I."/>
            <person name="Horton D.L."/>
            <person name="Alikhan N.F."/>
            <person name="Baker D."/>
            <person name="Gharbi K."/>
            <person name="Hall N."/>
            <person name="Watson M."/>
            <person name="Adriaenssens E.M."/>
            <person name="Foster-Nyarko E."/>
            <person name="Jarju S."/>
            <person name="Secka A."/>
            <person name="Antonio M."/>
            <person name="Oren A."/>
            <person name="Chaudhuri R.R."/>
            <person name="La Ragione R."/>
            <person name="Hildebrand F."/>
            <person name="Pallen M.J."/>
        </authorList>
    </citation>
    <scope>NUCLEOTIDE SEQUENCE</scope>
    <source>
        <strain evidence="3">ChiHjej10B9-9673</strain>
    </source>
</reference>